<protein>
    <recommendedName>
        <fullName evidence="2">SGNH hydrolase-type esterase domain-containing protein</fullName>
    </recommendedName>
</protein>
<evidence type="ECO:0000313" key="3">
    <source>
        <dbReference type="EMBL" id="KYD20662.1"/>
    </source>
</evidence>
<proteinExistence type="predicted"/>
<name>A0A150M8V5_9BACI</name>
<dbReference type="STRING" id="301148.B4135_1782"/>
<comment type="caution">
    <text evidence="3">The sequence shown here is derived from an EMBL/GenBank/DDBJ whole genome shotgun (WGS) entry which is preliminary data.</text>
</comment>
<gene>
    <name evidence="3" type="ORF">B4135_1782</name>
</gene>
<dbReference type="CDD" id="cd04506">
    <property type="entry name" value="SGNH_hydrolase_YpmR_like"/>
    <property type="match status" value="1"/>
</dbReference>
<dbReference type="EMBL" id="LQYT01000031">
    <property type="protein sequence ID" value="KYD20662.1"/>
    <property type="molecule type" value="Genomic_DNA"/>
</dbReference>
<sequence length="271" mass="30137">MGGESVKGAAVKWVSLFSLLSTLLWITGFFIAFHDQAAKHSPPPPAEGIPAMSPKGDDGAFRIVALGDSLTRGTGDETGKGYVGYLADHIKKRTGKKILLRNLAVRGMVSEKLLGQLRLSEVQRQISDADLILMTIGGNDLFQKGKALQIKSQKDVGPVEKKFLRHLDAIFREIRKRNPNAYVFFIGLYNPFSDLAEGKTYSEIIRRWNFAAFETAEKYPRVVAVPVFDLFEIDVNGFLNVDKFHPNAEGYRRIAQRLASLVPLAERKESG</sequence>
<evidence type="ECO:0000259" key="2">
    <source>
        <dbReference type="Pfam" id="PF13472"/>
    </source>
</evidence>
<dbReference type="Gene3D" id="3.40.50.1110">
    <property type="entry name" value="SGNH hydrolase"/>
    <property type="match status" value="1"/>
</dbReference>
<dbReference type="Pfam" id="PF13472">
    <property type="entry name" value="Lipase_GDSL_2"/>
    <property type="match status" value="1"/>
</dbReference>
<dbReference type="SUPFAM" id="SSF52266">
    <property type="entry name" value="SGNH hydrolase"/>
    <property type="match status" value="1"/>
</dbReference>
<dbReference type="OrthoDB" id="252349at2"/>
<dbReference type="AlphaFoldDB" id="A0A150M8V5"/>
<dbReference type="GO" id="GO:0004622">
    <property type="term" value="F:phosphatidylcholine lysophospholipase activity"/>
    <property type="evidence" value="ECO:0007669"/>
    <property type="project" value="TreeGrafter"/>
</dbReference>
<dbReference type="PANTHER" id="PTHR30383">
    <property type="entry name" value="THIOESTERASE 1/PROTEASE 1/LYSOPHOSPHOLIPASE L1"/>
    <property type="match status" value="1"/>
</dbReference>
<dbReference type="PATRIC" id="fig|301148.3.peg.2813"/>
<keyword evidence="1" id="KW-1133">Transmembrane helix</keyword>
<accession>A0A150M8V5</accession>
<dbReference type="Proteomes" id="UP000075683">
    <property type="component" value="Unassembled WGS sequence"/>
</dbReference>
<dbReference type="InterPro" id="IPR013830">
    <property type="entry name" value="SGNH_hydro"/>
</dbReference>
<keyword evidence="1" id="KW-0812">Transmembrane</keyword>
<feature type="transmembrane region" description="Helical" evidence="1">
    <location>
        <begin position="13"/>
        <end position="33"/>
    </location>
</feature>
<keyword evidence="1" id="KW-0472">Membrane</keyword>
<evidence type="ECO:0000256" key="1">
    <source>
        <dbReference type="SAM" id="Phobius"/>
    </source>
</evidence>
<evidence type="ECO:0000313" key="4">
    <source>
        <dbReference type="Proteomes" id="UP000075683"/>
    </source>
</evidence>
<dbReference type="RefSeq" id="WP_061568486.1">
    <property type="nucleotide sequence ID" value="NZ_LQYT01000031.1"/>
</dbReference>
<organism evidence="3 4">
    <name type="scientific">Caldibacillus debilis</name>
    <dbReference type="NCBI Taxonomy" id="301148"/>
    <lineage>
        <taxon>Bacteria</taxon>
        <taxon>Bacillati</taxon>
        <taxon>Bacillota</taxon>
        <taxon>Bacilli</taxon>
        <taxon>Bacillales</taxon>
        <taxon>Bacillaceae</taxon>
        <taxon>Caldibacillus</taxon>
    </lineage>
</organism>
<dbReference type="InterPro" id="IPR036514">
    <property type="entry name" value="SGNH_hydro_sf"/>
</dbReference>
<reference evidence="3 4" key="1">
    <citation type="submission" date="2016-01" db="EMBL/GenBank/DDBJ databases">
        <title>Draft Genome Sequences of Seven Thermophilic Sporeformers Isolated from Foods.</title>
        <authorList>
            <person name="Berendsen E.M."/>
            <person name="Wells-Bennik M.H."/>
            <person name="Krawcyk A.O."/>
            <person name="De Jong A."/>
            <person name="Holsappel S."/>
            <person name="Eijlander R.T."/>
            <person name="Kuipers O.P."/>
        </authorList>
    </citation>
    <scope>NUCLEOTIDE SEQUENCE [LARGE SCALE GENOMIC DNA]</scope>
    <source>
        <strain evidence="3 4">B4135</strain>
    </source>
</reference>
<dbReference type="PANTHER" id="PTHR30383:SF27">
    <property type="entry name" value="SPORE GERMINATION LIPASE LIPC"/>
    <property type="match status" value="1"/>
</dbReference>
<dbReference type="InterPro" id="IPR051532">
    <property type="entry name" value="Ester_Hydrolysis_Enzymes"/>
</dbReference>
<feature type="domain" description="SGNH hydrolase-type esterase" evidence="2">
    <location>
        <begin position="65"/>
        <end position="253"/>
    </location>
</feature>